<accession>A0A327KJS4</accession>
<sequence>MAATDGTVRRILFLRVTLPSADPAYVRSVVQATAPFYGLLGGTSVRLLRNVDDPAQFIQEIAYETPEALEISRQRIAGDLRIQSFLQAWRSILGGAVQLEVWEELTAET</sequence>
<comment type="caution">
    <text evidence="1">The sequence shown here is derived from an EMBL/GenBank/DDBJ whole genome shotgun (WGS) entry which is preliminary data.</text>
</comment>
<proteinExistence type="predicted"/>
<dbReference type="Proteomes" id="UP000249130">
    <property type="component" value="Unassembled WGS sequence"/>
</dbReference>
<keyword evidence="2" id="KW-1185">Reference proteome</keyword>
<evidence type="ECO:0008006" key="3">
    <source>
        <dbReference type="Google" id="ProtNLM"/>
    </source>
</evidence>
<dbReference type="AlphaFoldDB" id="A0A327KJS4"/>
<reference evidence="1 2" key="1">
    <citation type="submission" date="2017-07" db="EMBL/GenBank/DDBJ databases">
        <title>Draft Genome Sequences of Select Purple Nonsulfur Bacteria.</title>
        <authorList>
            <person name="Lasarre B."/>
            <person name="Mckinlay J.B."/>
        </authorList>
    </citation>
    <scope>NUCLEOTIDE SEQUENCE [LARGE SCALE GENOMIC DNA]</scope>
    <source>
        <strain evidence="1 2">DSM 5909</strain>
    </source>
</reference>
<name>A0A327KJS4_9BRAD</name>
<dbReference type="EMBL" id="NPEX01000337">
    <property type="protein sequence ID" value="RAI38747.1"/>
    <property type="molecule type" value="Genomic_DNA"/>
</dbReference>
<organism evidence="1 2">
    <name type="scientific">Rhodoplanes roseus</name>
    <dbReference type="NCBI Taxonomy" id="29409"/>
    <lineage>
        <taxon>Bacteria</taxon>
        <taxon>Pseudomonadati</taxon>
        <taxon>Pseudomonadota</taxon>
        <taxon>Alphaproteobacteria</taxon>
        <taxon>Hyphomicrobiales</taxon>
        <taxon>Nitrobacteraceae</taxon>
        <taxon>Rhodoplanes</taxon>
    </lineage>
</organism>
<dbReference type="OrthoDB" id="7960062at2"/>
<gene>
    <name evidence="1" type="ORF">CH341_27260</name>
</gene>
<evidence type="ECO:0000313" key="2">
    <source>
        <dbReference type="Proteomes" id="UP000249130"/>
    </source>
</evidence>
<protein>
    <recommendedName>
        <fullName evidence="3">ABM domain-containing protein</fullName>
    </recommendedName>
</protein>
<evidence type="ECO:0000313" key="1">
    <source>
        <dbReference type="EMBL" id="RAI38747.1"/>
    </source>
</evidence>
<dbReference type="RefSeq" id="WP_111422134.1">
    <property type="nucleotide sequence ID" value="NZ_NPEX01000337.1"/>
</dbReference>